<dbReference type="GO" id="GO:0003676">
    <property type="term" value="F:nucleic acid binding"/>
    <property type="evidence" value="ECO:0007669"/>
    <property type="project" value="InterPro"/>
</dbReference>
<comment type="caution">
    <text evidence="5">The sequence shown here is derived from an EMBL/GenBank/DDBJ whole genome shotgun (WGS) entry which is preliminary data.</text>
</comment>
<accession>A0A4Y2QCC0</accession>
<feature type="region of interest" description="Disordered" evidence="3">
    <location>
        <begin position="552"/>
        <end position="590"/>
    </location>
</feature>
<feature type="compositionally biased region" description="Basic and acidic residues" evidence="3">
    <location>
        <begin position="578"/>
        <end position="590"/>
    </location>
</feature>
<dbReference type="InterPro" id="IPR021109">
    <property type="entry name" value="Peptidase_aspartic_dom_sf"/>
</dbReference>
<evidence type="ECO:0000256" key="2">
    <source>
        <dbReference type="SAM" id="Coils"/>
    </source>
</evidence>
<sequence>MSIFAGARKCDLKILAEELGETVNDSHKLKDLKNILASKEYDEERAKEWMNTIINERKEREENEIRKEEIAEQKRQEEIAEQKRQEEIAEQKRQEEIAERRRQDEIQIAEQKKQQEIELKKTRTRGTEFELQKIHLGAEDDLVEKLDDYDTLRSTFRSKQPRKEWHYDKQNSFEDDSGFTTNEKKRLYGITHNERGEPKCFHCSNFGHIARNCSLPKSVLICREGNETGHKIINCVAKETNHSSEESLSVRLVGENSGESNSFLKKAKINNCDNVQALIDTGSSCCLLKVSVAQKFKLKFERAVNKIYGFGNQKMPALMSIGRIKAYIEVDNVKLFVVPDDAQSVDLIIGRTWLDLPHIAYTKIGKRVHIGYREDELFRNFPIDEKVNPVCLERLETALSESESLQIKNTSQQKMMGNLADDIKMVKNELRLLQGDIKNFKEERQSLLLQIQKKNKNVDNLKSINDSLVKTNSYYDKNKSGKVSLRKGDIVAVRRKPNTTGESTKTQPRYRGPMVVTQVRPSDTYRISQLELRNGCPYATTAHVSQLKAWRSWNEDDDDSSENSDDEPEVKRPKRTVRKPERYGVYMPDR</sequence>
<dbReference type="SUPFAM" id="SSF50630">
    <property type="entry name" value="Acid proteases"/>
    <property type="match status" value="1"/>
</dbReference>
<keyword evidence="1" id="KW-0862">Zinc</keyword>
<organism evidence="5 6">
    <name type="scientific">Araneus ventricosus</name>
    <name type="common">Orbweaver spider</name>
    <name type="synonym">Epeira ventricosa</name>
    <dbReference type="NCBI Taxonomy" id="182803"/>
    <lineage>
        <taxon>Eukaryota</taxon>
        <taxon>Metazoa</taxon>
        <taxon>Ecdysozoa</taxon>
        <taxon>Arthropoda</taxon>
        <taxon>Chelicerata</taxon>
        <taxon>Arachnida</taxon>
        <taxon>Araneae</taxon>
        <taxon>Araneomorphae</taxon>
        <taxon>Entelegynae</taxon>
        <taxon>Araneoidea</taxon>
        <taxon>Araneidae</taxon>
        <taxon>Araneus</taxon>
    </lineage>
</organism>
<feature type="compositionally biased region" description="Acidic residues" evidence="3">
    <location>
        <begin position="555"/>
        <end position="568"/>
    </location>
</feature>
<name>A0A4Y2QCC0_ARAVE</name>
<dbReference type="EMBL" id="BGPR01013449">
    <property type="protein sequence ID" value="GBN60693.1"/>
    <property type="molecule type" value="Genomic_DNA"/>
</dbReference>
<evidence type="ECO:0000256" key="3">
    <source>
        <dbReference type="SAM" id="MobiDB-lite"/>
    </source>
</evidence>
<keyword evidence="1" id="KW-0863">Zinc-finger</keyword>
<proteinExistence type="predicted"/>
<dbReference type="GO" id="GO:0008270">
    <property type="term" value="F:zinc ion binding"/>
    <property type="evidence" value="ECO:0007669"/>
    <property type="project" value="UniProtKB-KW"/>
</dbReference>
<feature type="coiled-coil region" evidence="2">
    <location>
        <begin position="423"/>
        <end position="457"/>
    </location>
</feature>
<evidence type="ECO:0000259" key="4">
    <source>
        <dbReference type="PROSITE" id="PS50158"/>
    </source>
</evidence>
<feature type="domain" description="CCHC-type" evidence="4">
    <location>
        <begin position="199"/>
        <end position="213"/>
    </location>
</feature>
<dbReference type="Gene3D" id="2.40.70.10">
    <property type="entry name" value="Acid Proteases"/>
    <property type="match status" value="1"/>
</dbReference>
<dbReference type="PROSITE" id="PS50158">
    <property type="entry name" value="ZF_CCHC"/>
    <property type="match status" value="1"/>
</dbReference>
<dbReference type="Proteomes" id="UP000499080">
    <property type="component" value="Unassembled WGS sequence"/>
</dbReference>
<keyword evidence="6" id="KW-1185">Reference proteome</keyword>
<evidence type="ECO:0000313" key="5">
    <source>
        <dbReference type="EMBL" id="GBN60693.1"/>
    </source>
</evidence>
<keyword evidence="2" id="KW-0175">Coiled coil</keyword>
<reference evidence="5 6" key="1">
    <citation type="journal article" date="2019" name="Sci. Rep.">
        <title>Orb-weaving spider Araneus ventricosus genome elucidates the spidroin gene catalogue.</title>
        <authorList>
            <person name="Kono N."/>
            <person name="Nakamura H."/>
            <person name="Ohtoshi R."/>
            <person name="Moran D.A.P."/>
            <person name="Shinohara A."/>
            <person name="Yoshida Y."/>
            <person name="Fujiwara M."/>
            <person name="Mori M."/>
            <person name="Tomita M."/>
            <person name="Arakawa K."/>
        </authorList>
    </citation>
    <scope>NUCLEOTIDE SEQUENCE [LARGE SCALE GENOMIC DNA]</scope>
</reference>
<evidence type="ECO:0000313" key="6">
    <source>
        <dbReference type="Proteomes" id="UP000499080"/>
    </source>
</evidence>
<evidence type="ECO:0000256" key="1">
    <source>
        <dbReference type="PROSITE-ProRule" id="PRU00047"/>
    </source>
</evidence>
<dbReference type="InterPro" id="IPR001878">
    <property type="entry name" value="Znf_CCHC"/>
</dbReference>
<dbReference type="Gene3D" id="4.10.60.10">
    <property type="entry name" value="Zinc finger, CCHC-type"/>
    <property type="match status" value="1"/>
</dbReference>
<dbReference type="SUPFAM" id="SSF57756">
    <property type="entry name" value="Retrovirus zinc finger-like domains"/>
    <property type="match status" value="1"/>
</dbReference>
<dbReference type="CDD" id="cd00303">
    <property type="entry name" value="retropepsin_like"/>
    <property type="match status" value="1"/>
</dbReference>
<dbReference type="OrthoDB" id="6538027at2759"/>
<keyword evidence="1" id="KW-0479">Metal-binding</keyword>
<dbReference type="Pfam" id="PF13650">
    <property type="entry name" value="Asp_protease_2"/>
    <property type="match status" value="1"/>
</dbReference>
<dbReference type="AlphaFoldDB" id="A0A4Y2QCC0"/>
<dbReference type="InterPro" id="IPR036875">
    <property type="entry name" value="Znf_CCHC_sf"/>
</dbReference>
<gene>
    <name evidence="5" type="ORF">AVEN_227265_1</name>
</gene>
<protein>
    <recommendedName>
        <fullName evidence="4">CCHC-type domain-containing protein</fullName>
    </recommendedName>
</protein>
<feature type="coiled-coil region" evidence="2">
    <location>
        <begin position="51"/>
        <end position="101"/>
    </location>
</feature>